<evidence type="ECO:0000313" key="2">
    <source>
        <dbReference type="EMBL" id="MBC9811648.1"/>
    </source>
</evidence>
<dbReference type="Gene3D" id="3.40.1350.10">
    <property type="match status" value="1"/>
</dbReference>
<feature type="domain" description="Type I restriction enzyme R protein N-terminal" evidence="1">
    <location>
        <begin position="38"/>
        <end position="141"/>
    </location>
</feature>
<organism evidence="2 3">
    <name type="scientific">Taishania pollutisoli</name>
    <dbReference type="NCBI Taxonomy" id="2766479"/>
    <lineage>
        <taxon>Bacteria</taxon>
        <taxon>Pseudomonadati</taxon>
        <taxon>Bacteroidota</taxon>
        <taxon>Flavobacteriia</taxon>
        <taxon>Flavobacteriales</taxon>
        <taxon>Crocinitomicaceae</taxon>
        <taxon>Taishania</taxon>
    </lineage>
</organism>
<keyword evidence="3" id="KW-1185">Reference proteome</keyword>
<dbReference type="RefSeq" id="WP_163490909.1">
    <property type="nucleotide sequence ID" value="NZ_JACVEL010000002.1"/>
</dbReference>
<dbReference type="InterPro" id="IPR011856">
    <property type="entry name" value="tRNA_endonuc-like_dom_sf"/>
</dbReference>
<accession>A0A8J6TZ40</accession>
<reference evidence="2" key="1">
    <citation type="submission" date="2020-09" db="EMBL/GenBank/DDBJ databases">
        <title>Taishania pollutisoli gen. nov., sp. nov., Isolated from Tetrabromobisphenol A-Contaminated Soil.</title>
        <authorList>
            <person name="Chen Q."/>
        </authorList>
    </citation>
    <scope>NUCLEOTIDE SEQUENCE</scope>
    <source>
        <strain evidence="2">CZZ-1</strain>
    </source>
</reference>
<dbReference type="InterPro" id="IPR029464">
    <property type="entry name" value="HSDR_N"/>
</dbReference>
<dbReference type="Pfam" id="PF13588">
    <property type="entry name" value="HSDR_N_2"/>
    <property type="match status" value="1"/>
</dbReference>
<comment type="caution">
    <text evidence="2">The sequence shown here is derived from an EMBL/GenBank/DDBJ whole genome shotgun (WGS) entry which is preliminary data.</text>
</comment>
<sequence>MNVIQPLNLPKAPLKLEKKQGELYVWCVVRKKSLLLTPEEWVRQHFIHYLITSIQIPVERIASEFSIRVNGLARRCDLVVVDRNGNPKLIVECKAVSVPVDEHVLFQIAQYNRVLQVDYLLLTNGVDHFLSKINAETGELELQEALKKEWFDE</sequence>
<dbReference type="AlphaFoldDB" id="A0A8J6TZ40"/>
<dbReference type="EMBL" id="JACVEL010000002">
    <property type="protein sequence ID" value="MBC9811648.1"/>
    <property type="molecule type" value="Genomic_DNA"/>
</dbReference>
<evidence type="ECO:0000259" key="1">
    <source>
        <dbReference type="Pfam" id="PF13588"/>
    </source>
</evidence>
<protein>
    <submittedName>
        <fullName evidence="2">Type I restriction enzyme HsdR N-terminal domain-containing protein</fullName>
    </submittedName>
</protein>
<dbReference type="GO" id="GO:0003676">
    <property type="term" value="F:nucleic acid binding"/>
    <property type="evidence" value="ECO:0007669"/>
    <property type="project" value="InterPro"/>
</dbReference>
<gene>
    <name evidence="2" type="ORF">H9Y05_04085</name>
</gene>
<name>A0A8J6TZ40_9FLAO</name>
<evidence type="ECO:0000313" key="3">
    <source>
        <dbReference type="Proteomes" id="UP000652681"/>
    </source>
</evidence>
<proteinExistence type="predicted"/>
<dbReference type="Proteomes" id="UP000652681">
    <property type="component" value="Unassembled WGS sequence"/>
</dbReference>